<sequence>MPASHEGGRSIAAVDRDAILGAVAALREDGVRLLSDLVRSPSLLGQEGPAQDLMERIFRDMGLEVDRFAIDEEALKAQPGWSPSLISYEGRENVVGVHTPRRAAGKSLILNGHIDVVPTGPEELWSAPPFEPVVRDGRLYGRGAGDMKAGIAAYVMAFKALQSLGVQPAAPVYLQSVVEEECTGNGALACVARGYKADAAVIPEPFNHTLQIAQVGVIRCELEVTGRPAHVLDTGAGLNAIEAAFRMLKHLKALESAWNHPDGRHPAYAHHHHPYNLNVGHVEGGEWASSVPTRCRMELRFGFPPGRAAAEVSAEIERAVAEACRSDSDLKGIDARVVFRGFQAEGCTLDPDHPMLEALDAAHRSIFGTPAPKLAQTCTTDVRNFVLYGDTPATCYGPEAERIHGIDESVSLDSVAKVTAVLALFMADWCGLESIDP</sequence>
<comment type="caution">
    <text evidence="9">The sequence shown here is derived from an EMBL/GenBank/DDBJ whole genome shotgun (WGS) entry which is preliminary data.</text>
</comment>
<dbReference type="SUPFAM" id="SSF53187">
    <property type="entry name" value="Zn-dependent exopeptidases"/>
    <property type="match status" value="1"/>
</dbReference>
<dbReference type="CDD" id="cd03895">
    <property type="entry name" value="M20_ArgE_DapE-like"/>
    <property type="match status" value="1"/>
</dbReference>
<keyword evidence="6" id="KW-0862">Zinc</keyword>
<dbReference type="GO" id="GO:0016787">
    <property type="term" value="F:hydrolase activity"/>
    <property type="evidence" value="ECO:0007669"/>
    <property type="project" value="UniProtKB-KW"/>
</dbReference>
<gene>
    <name evidence="9" type="ORF">FBZ82_102402</name>
</gene>
<accession>A0A560BJK2</accession>
<evidence type="ECO:0000256" key="7">
    <source>
        <dbReference type="ARBA" id="ARBA00023285"/>
    </source>
</evidence>
<keyword evidence="4" id="KW-0479">Metal-binding</keyword>
<comment type="cofactor">
    <cofactor evidence="2">
        <name>Zn(2+)</name>
        <dbReference type="ChEBI" id="CHEBI:29105"/>
    </cofactor>
</comment>
<protein>
    <submittedName>
        <fullName evidence="9">Acetylornithine deacetylase</fullName>
    </submittedName>
</protein>
<keyword evidence="5" id="KW-0378">Hydrolase</keyword>
<evidence type="ECO:0000259" key="8">
    <source>
        <dbReference type="Pfam" id="PF07687"/>
    </source>
</evidence>
<dbReference type="NCBIfam" id="NF005306">
    <property type="entry name" value="PRK06837.1"/>
    <property type="match status" value="1"/>
</dbReference>
<dbReference type="SUPFAM" id="SSF55031">
    <property type="entry name" value="Bacterial exopeptidase dimerisation domain"/>
    <property type="match status" value="1"/>
</dbReference>
<comment type="similarity">
    <text evidence="3">Belongs to the peptidase M20A family.</text>
</comment>
<dbReference type="PANTHER" id="PTHR43808:SF25">
    <property type="entry name" value="PEPTIDASE M20 DIMERISATION DOMAIN-CONTAINING PROTEIN"/>
    <property type="match status" value="1"/>
</dbReference>
<reference evidence="9 10" key="1">
    <citation type="submission" date="2019-06" db="EMBL/GenBank/DDBJ databases">
        <title>Genomic Encyclopedia of Type Strains, Phase IV (KMG-V): Genome sequencing to study the core and pangenomes of soil and plant-associated prokaryotes.</title>
        <authorList>
            <person name="Whitman W."/>
        </authorList>
    </citation>
    <scope>NUCLEOTIDE SEQUENCE [LARGE SCALE GENOMIC DNA]</scope>
    <source>
        <strain evidence="9 10">BR 11796</strain>
    </source>
</reference>
<evidence type="ECO:0000256" key="6">
    <source>
        <dbReference type="ARBA" id="ARBA00022833"/>
    </source>
</evidence>
<dbReference type="PANTHER" id="PTHR43808">
    <property type="entry name" value="ACETYLORNITHINE DEACETYLASE"/>
    <property type="match status" value="1"/>
</dbReference>
<dbReference type="Proteomes" id="UP000316083">
    <property type="component" value="Unassembled WGS sequence"/>
</dbReference>
<dbReference type="AlphaFoldDB" id="A0A560BJK2"/>
<evidence type="ECO:0000256" key="1">
    <source>
        <dbReference type="ARBA" id="ARBA00001941"/>
    </source>
</evidence>
<evidence type="ECO:0000256" key="4">
    <source>
        <dbReference type="ARBA" id="ARBA00022723"/>
    </source>
</evidence>
<dbReference type="InterPro" id="IPR036264">
    <property type="entry name" value="Bact_exopeptidase_dim_dom"/>
</dbReference>
<dbReference type="Pfam" id="PF07687">
    <property type="entry name" value="M20_dimer"/>
    <property type="match status" value="1"/>
</dbReference>
<dbReference type="InterPro" id="IPR010182">
    <property type="entry name" value="ArgE/DapE"/>
</dbReference>
<proteinExistence type="inferred from homology"/>
<feature type="domain" description="Peptidase M20 dimerisation" evidence="8">
    <location>
        <begin position="212"/>
        <end position="326"/>
    </location>
</feature>
<evidence type="ECO:0000256" key="2">
    <source>
        <dbReference type="ARBA" id="ARBA00001947"/>
    </source>
</evidence>
<dbReference type="InterPro" id="IPR002933">
    <property type="entry name" value="Peptidase_M20"/>
</dbReference>
<organism evidence="9 10">
    <name type="scientific">Azospirillum brasilense</name>
    <dbReference type="NCBI Taxonomy" id="192"/>
    <lineage>
        <taxon>Bacteria</taxon>
        <taxon>Pseudomonadati</taxon>
        <taxon>Pseudomonadota</taxon>
        <taxon>Alphaproteobacteria</taxon>
        <taxon>Rhodospirillales</taxon>
        <taxon>Azospirillaceae</taxon>
        <taxon>Azospirillum</taxon>
    </lineage>
</organism>
<dbReference type="Gene3D" id="3.40.630.10">
    <property type="entry name" value="Zn peptidases"/>
    <property type="match status" value="1"/>
</dbReference>
<dbReference type="NCBIfam" id="TIGR01910">
    <property type="entry name" value="DapE-ArgE"/>
    <property type="match status" value="1"/>
</dbReference>
<name>A0A560BJK2_AZOBR</name>
<dbReference type="InterPro" id="IPR050072">
    <property type="entry name" value="Peptidase_M20A"/>
</dbReference>
<evidence type="ECO:0000256" key="3">
    <source>
        <dbReference type="ARBA" id="ARBA00006247"/>
    </source>
</evidence>
<keyword evidence="7" id="KW-0170">Cobalt</keyword>
<comment type="cofactor">
    <cofactor evidence="1">
        <name>Co(2+)</name>
        <dbReference type="ChEBI" id="CHEBI:48828"/>
    </cofactor>
</comment>
<dbReference type="Pfam" id="PF01546">
    <property type="entry name" value="Peptidase_M20"/>
    <property type="match status" value="1"/>
</dbReference>
<dbReference type="InterPro" id="IPR033687">
    <property type="entry name" value="YodQ-like"/>
</dbReference>
<dbReference type="GO" id="GO:0046872">
    <property type="term" value="F:metal ion binding"/>
    <property type="evidence" value="ECO:0007669"/>
    <property type="project" value="UniProtKB-KW"/>
</dbReference>
<evidence type="ECO:0000313" key="9">
    <source>
        <dbReference type="EMBL" id="TWA72801.1"/>
    </source>
</evidence>
<dbReference type="Gene3D" id="3.30.70.360">
    <property type="match status" value="1"/>
</dbReference>
<dbReference type="RefSeq" id="WP_186464765.1">
    <property type="nucleotide sequence ID" value="NZ_VITF01000002.1"/>
</dbReference>
<evidence type="ECO:0000256" key="5">
    <source>
        <dbReference type="ARBA" id="ARBA00022801"/>
    </source>
</evidence>
<dbReference type="InterPro" id="IPR011650">
    <property type="entry name" value="Peptidase_M20_dimer"/>
</dbReference>
<dbReference type="EMBL" id="VITF01000002">
    <property type="protein sequence ID" value="TWA72801.1"/>
    <property type="molecule type" value="Genomic_DNA"/>
</dbReference>
<evidence type="ECO:0000313" key="10">
    <source>
        <dbReference type="Proteomes" id="UP000316083"/>
    </source>
</evidence>